<protein>
    <submittedName>
        <fullName evidence="3">Reverse transcriptase domain-containing protein</fullName>
    </submittedName>
</protein>
<organism evidence="3">
    <name type="scientific">Schistosoma curassoni</name>
    <dbReference type="NCBI Taxonomy" id="6186"/>
    <lineage>
        <taxon>Eukaryota</taxon>
        <taxon>Metazoa</taxon>
        <taxon>Spiralia</taxon>
        <taxon>Lophotrochozoa</taxon>
        <taxon>Platyhelminthes</taxon>
        <taxon>Trematoda</taxon>
        <taxon>Digenea</taxon>
        <taxon>Strigeidida</taxon>
        <taxon>Schistosomatoidea</taxon>
        <taxon>Schistosomatidae</taxon>
        <taxon>Schistosoma</taxon>
    </lineage>
</organism>
<proteinExistence type="predicted"/>
<sequence>MKDSVDTQLRDQQVGIRKDRLCTDQITTLRIIVRQSIEWNSSPYINFLDYEKAFYSMDRTTL</sequence>
<reference evidence="3" key="1">
    <citation type="submission" date="2016-06" db="UniProtKB">
        <authorList>
            <consortium name="WormBaseParasite"/>
        </authorList>
    </citation>
    <scope>IDENTIFICATION</scope>
</reference>
<dbReference type="AlphaFoldDB" id="A0A183JZ46"/>
<dbReference type="EMBL" id="UZAK01032563">
    <property type="protein sequence ID" value="VDP28826.1"/>
    <property type="molecule type" value="Genomic_DNA"/>
</dbReference>
<evidence type="ECO:0000313" key="2">
    <source>
        <dbReference type="Proteomes" id="UP000279833"/>
    </source>
</evidence>
<dbReference type="Proteomes" id="UP000279833">
    <property type="component" value="Unassembled WGS sequence"/>
</dbReference>
<gene>
    <name evidence="1" type="ORF">SCUD_LOCUS8003</name>
</gene>
<accession>A0A183JZ46</accession>
<reference evidence="1 2" key="2">
    <citation type="submission" date="2018-11" db="EMBL/GenBank/DDBJ databases">
        <authorList>
            <consortium name="Pathogen Informatics"/>
        </authorList>
    </citation>
    <scope>NUCLEOTIDE SEQUENCE [LARGE SCALE GENOMIC DNA]</scope>
    <source>
        <strain evidence="1">Dakar</strain>
        <strain evidence="2">Dakar, Senegal</strain>
    </source>
</reference>
<keyword evidence="2" id="KW-1185">Reference proteome</keyword>
<name>A0A183JZ46_9TREM</name>
<evidence type="ECO:0000313" key="3">
    <source>
        <dbReference type="WBParaSite" id="SCUD_0000800301-mRNA-1"/>
    </source>
</evidence>
<dbReference type="WBParaSite" id="SCUD_0000800301-mRNA-1">
    <property type="protein sequence ID" value="SCUD_0000800301-mRNA-1"/>
    <property type="gene ID" value="SCUD_0000800301"/>
</dbReference>
<evidence type="ECO:0000313" key="1">
    <source>
        <dbReference type="EMBL" id="VDP28826.1"/>
    </source>
</evidence>